<comment type="caution">
    <text evidence="3">The sequence shown here is derived from an EMBL/GenBank/DDBJ whole genome shotgun (WGS) entry which is preliminary data.</text>
</comment>
<keyword evidence="4" id="KW-1185">Reference proteome</keyword>
<dbReference type="NCBIfam" id="TIGR04183">
    <property type="entry name" value="Por_Secre_tail"/>
    <property type="match status" value="1"/>
</dbReference>
<evidence type="ECO:0000313" key="4">
    <source>
        <dbReference type="Proteomes" id="UP000597617"/>
    </source>
</evidence>
<dbReference type="Pfam" id="PF18962">
    <property type="entry name" value="Por_Secre_tail"/>
    <property type="match status" value="1"/>
</dbReference>
<name>A0ABS0IJI0_9BACT</name>
<proteinExistence type="predicted"/>
<keyword evidence="1" id="KW-0732">Signal</keyword>
<evidence type="ECO:0000313" key="3">
    <source>
        <dbReference type="EMBL" id="MBF9238498.1"/>
    </source>
</evidence>
<feature type="domain" description="Secretion system C-terminal sorting" evidence="2">
    <location>
        <begin position="308"/>
        <end position="385"/>
    </location>
</feature>
<feature type="chain" id="PRO_5045244921" evidence="1">
    <location>
        <begin position="23"/>
        <end position="388"/>
    </location>
</feature>
<dbReference type="RefSeq" id="WP_196282877.1">
    <property type="nucleotide sequence ID" value="NZ_JADQDQ010000006.1"/>
</dbReference>
<protein>
    <submittedName>
        <fullName evidence="3">T9SS type A sorting domain-containing protein</fullName>
    </submittedName>
</protein>
<gene>
    <name evidence="3" type="ORF">I2I05_13915</name>
</gene>
<evidence type="ECO:0000256" key="1">
    <source>
        <dbReference type="SAM" id="SignalP"/>
    </source>
</evidence>
<reference evidence="3 4" key="1">
    <citation type="submission" date="2020-11" db="EMBL/GenBank/DDBJ databases">
        <authorList>
            <person name="Kim M.K."/>
        </authorList>
    </citation>
    <scope>NUCLEOTIDE SEQUENCE [LARGE SCALE GENOMIC DNA]</scope>
    <source>
        <strain evidence="3 4">BT683</strain>
    </source>
</reference>
<evidence type="ECO:0000259" key="2">
    <source>
        <dbReference type="Pfam" id="PF18962"/>
    </source>
</evidence>
<sequence>MKKTFTLVLAATLAAASFSAQAQITLDGIISAGEIGTTPGKYASLGAFTPTHVGDAGFGFAGLLRMYGANSSTKLYIGLAGTIEAGGNNFQLYMDLPNKTGVPVGTGLPAIAGATTVFGTFAGGSIGGTKLELEADAAIATTGNGDVQAAIYTATTGVAKSLGDGLSATTTKDGVPNTLPSSSTTGAYSLFAGTRVAYLAPTGNITTNPGNANGGGEGSYALEYEFDRAALGLPSGASIVRVMAAYVSGDAFWSSDVIPEVTGNNNTNLGFSPDFTDNTKLPGTQAATVNVTVLSSRRADEAVVAMSVFPNPAQGESTISYQVQGRAQAVAVRVTDLLGREVRTLVNAQQRVGFHELKVATGDLAVGAYLVKVQVGDKVATRRLAVTR</sequence>
<dbReference type="EMBL" id="JADQDQ010000006">
    <property type="protein sequence ID" value="MBF9238498.1"/>
    <property type="molecule type" value="Genomic_DNA"/>
</dbReference>
<organism evidence="3 4">
    <name type="scientific">Hymenobacter jeongseonensis</name>
    <dbReference type="NCBI Taxonomy" id="2791027"/>
    <lineage>
        <taxon>Bacteria</taxon>
        <taxon>Pseudomonadati</taxon>
        <taxon>Bacteroidota</taxon>
        <taxon>Cytophagia</taxon>
        <taxon>Cytophagales</taxon>
        <taxon>Hymenobacteraceae</taxon>
        <taxon>Hymenobacter</taxon>
    </lineage>
</organism>
<accession>A0ABS0IJI0</accession>
<dbReference type="InterPro" id="IPR026444">
    <property type="entry name" value="Secre_tail"/>
</dbReference>
<feature type="signal peptide" evidence="1">
    <location>
        <begin position="1"/>
        <end position="22"/>
    </location>
</feature>
<dbReference type="Proteomes" id="UP000597617">
    <property type="component" value="Unassembled WGS sequence"/>
</dbReference>